<proteinExistence type="predicted"/>
<reference evidence="1 2" key="1">
    <citation type="submission" date="2020-10" db="EMBL/GenBank/DDBJ databases">
        <authorList>
            <person name="Castelo-Branco R."/>
            <person name="Eusebio N."/>
            <person name="Adriana R."/>
            <person name="Vieira A."/>
            <person name="Brugerolle De Fraissinette N."/>
            <person name="Rezende De Castro R."/>
            <person name="Schneider M.P."/>
            <person name="Vasconcelos V."/>
            <person name="Leao P.N."/>
        </authorList>
    </citation>
    <scope>NUCLEOTIDE SEQUENCE [LARGE SCALE GENOMIC DNA]</scope>
    <source>
        <strain evidence="1 2">LEGE 06226</strain>
    </source>
</reference>
<dbReference type="EMBL" id="JADEWU010000015">
    <property type="protein sequence ID" value="MBE9143343.1"/>
    <property type="molecule type" value="Genomic_DNA"/>
</dbReference>
<gene>
    <name evidence="1" type="ORF">IQ236_08905</name>
</gene>
<protein>
    <submittedName>
        <fullName evidence="1">Calcium-binding protein</fullName>
    </submittedName>
</protein>
<accession>A0ABR9UA70</accession>
<dbReference type="Gene3D" id="2.60.120.380">
    <property type="match status" value="1"/>
</dbReference>
<sequence length="298" mass="33808">MLTLETLFDEEFYLAQYPDVAQTIESGEFDTAFDHFIEIGQESGYEPNAIFDSQYYQDTNPDLSAQIEEGFLTPVEHFINYGQFELRSPNPFFDPFYYLEQYSDVKGAFLRAEINPFEHFFLFGQYEGRNPSLAFDTNFYQTRYPEIISELESGLYNTLFEHFWQQGLADGRLGTPPALKDDLTQAVDLDILLGNQTIIGLVTDADPVDIYQFIIPNFKSDFSAIMNQMKANLDLDLIQDLNGNQAVQSNEIIASSANLGLTPESIQIEQLPSGTYFLRVSSVEGNTNYLLNLSATPV</sequence>
<organism evidence="1 2">
    <name type="scientific">Planktothrix mougeotii LEGE 06226</name>
    <dbReference type="NCBI Taxonomy" id="1828728"/>
    <lineage>
        <taxon>Bacteria</taxon>
        <taxon>Bacillati</taxon>
        <taxon>Cyanobacteriota</taxon>
        <taxon>Cyanophyceae</taxon>
        <taxon>Oscillatoriophycideae</taxon>
        <taxon>Oscillatoriales</taxon>
        <taxon>Microcoleaceae</taxon>
        <taxon>Planktothrix</taxon>
    </lineage>
</organism>
<keyword evidence="2" id="KW-1185">Reference proteome</keyword>
<dbReference type="Proteomes" id="UP000640725">
    <property type="component" value="Unassembled WGS sequence"/>
</dbReference>
<name>A0ABR9UA70_9CYAN</name>
<comment type="caution">
    <text evidence="1">The sequence shown here is derived from an EMBL/GenBank/DDBJ whole genome shotgun (WGS) entry which is preliminary data.</text>
</comment>
<evidence type="ECO:0000313" key="2">
    <source>
        <dbReference type="Proteomes" id="UP000640725"/>
    </source>
</evidence>
<evidence type="ECO:0000313" key="1">
    <source>
        <dbReference type="EMBL" id="MBE9143343.1"/>
    </source>
</evidence>
<dbReference type="RefSeq" id="WP_193868936.1">
    <property type="nucleotide sequence ID" value="NZ_JADEWU010000015.1"/>
</dbReference>
<dbReference type="SUPFAM" id="SSF89260">
    <property type="entry name" value="Collagen-binding domain"/>
    <property type="match status" value="1"/>
</dbReference>